<sequence length="482" mass="51139">MISASEFFEGATGETLVWALGIAAICWIVFHAPRGRRMFRHRLSICAPAEKIWSALTLEPSPPDGWGGAAQVESQSFVEGPPIRHEAVVGVSGRAGPTRTTLSRILHIDHAKRLESQCELLDGVAATPAQATRVSLRLEEEKGLTRIEHEISREVRGLLGHWSLSRFYDRYWDHIRAHCEGASPPPMSFPMRRTAAWLAVAAVVAGGVALGRAENAETGSGLVMLFALLQLAIILHELGHFLAMRMFGHGDARMTLLPFFGVATLGARRASSRYERAMSALCGPGLSALAALALTPLAQWGLDAIPVDCGGLSAETDDDPISTVRDCAPVIAVLMIFYNLVQLAPVGSLDGAAIVGALARSRATRALLGAALLSGVGVASAIAGSATFAGAVAAVAAVTWAYAMLTPDTLDRRSEPMSSGQLAVTFAALLLTIAAYVVASRALLPEFVNKIMQQQRCDHAPATSDDGPPSLYPVRDTRVMAP</sequence>
<feature type="transmembrane region" description="Helical" evidence="2">
    <location>
        <begin position="277"/>
        <end position="298"/>
    </location>
</feature>
<feature type="transmembrane region" description="Helical" evidence="2">
    <location>
        <begin position="370"/>
        <end position="403"/>
    </location>
</feature>
<keyword evidence="4" id="KW-1185">Reference proteome</keyword>
<feature type="transmembrane region" description="Helical" evidence="2">
    <location>
        <begin position="15"/>
        <end position="32"/>
    </location>
</feature>
<feature type="region of interest" description="Disordered" evidence="1">
    <location>
        <begin position="458"/>
        <end position="482"/>
    </location>
</feature>
<feature type="transmembrane region" description="Helical" evidence="2">
    <location>
        <begin position="219"/>
        <end position="238"/>
    </location>
</feature>
<dbReference type="InterPro" id="IPR023393">
    <property type="entry name" value="START-like_dom_sf"/>
</dbReference>
<accession>A0A2D2D2E2</accession>
<feature type="transmembrane region" description="Helical" evidence="2">
    <location>
        <begin position="330"/>
        <end position="358"/>
    </location>
</feature>
<dbReference type="SUPFAM" id="SSF55961">
    <property type="entry name" value="Bet v1-like"/>
    <property type="match status" value="1"/>
</dbReference>
<reference evidence="4" key="1">
    <citation type="submission" date="2017-10" db="EMBL/GenBank/DDBJ databases">
        <title>Completed PacBio SMRT sequence of Methylosinus trichosporium OB3b reveals presence of a third large plasmid.</title>
        <authorList>
            <person name="Charles T.C."/>
            <person name="Lynch M.D.J."/>
            <person name="Heil J.R."/>
            <person name="Cheng J."/>
        </authorList>
    </citation>
    <scope>NUCLEOTIDE SEQUENCE [LARGE SCALE GENOMIC DNA]</scope>
    <source>
        <strain evidence="4">OB3b</strain>
    </source>
</reference>
<evidence type="ECO:0000256" key="2">
    <source>
        <dbReference type="SAM" id="Phobius"/>
    </source>
</evidence>
<evidence type="ECO:0000313" key="3">
    <source>
        <dbReference type="EMBL" id="ATQ69163.1"/>
    </source>
</evidence>
<evidence type="ECO:0000313" key="4">
    <source>
        <dbReference type="Proteomes" id="UP000230709"/>
    </source>
</evidence>
<feature type="transmembrane region" description="Helical" evidence="2">
    <location>
        <begin position="423"/>
        <end position="444"/>
    </location>
</feature>
<proteinExistence type="predicted"/>
<feature type="transmembrane region" description="Helical" evidence="2">
    <location>
        <begin position="195"/>
        <end position="213"/>
    </location>
</feature>
<protein>
    <recommendedName>
        <fullName evidence="5">Site-2 protease family protein</fullName>
    </recommendedName>
</protein>
<keyword evidence="2" id="KW-1133">Transmembrane helix</keyword>
<name>A0A2D2D2E2_METT3</name>
<dbReference type="AlphaFoldDB" id="A0A2D2D2E2"/>
<dbReference type="Gene3D" id="3.30.530.20">
    <property type="match status" value="1"/>
</dbReference>
<organism evidence="3 4">
    <name type="scientific">Methylosinus trichosporium (strain ATCC 35070 / NCIMB 11131 / UNIQEM 75 / OB3b)</name>
    <dbReference type="NCBI Taxonomy" id="595536"/>
    <lineage>
        <taxon>Bacteria</taxon>
        <taxon>Pseudomonadati</taxon>
        <taxon>Pseudomonadota</taxon>
        <taxon>Alphaproteobacteria</taxon>
        <taxon>Hyphomicrobiales</taxon>
        <taxon>Methylocystaceae</taxon>
        <taxon>Methylosinus</taxon>
    </lineage>
</organism>
<dbReference type="KEGG" id="mtw:CQW49_15700"/>
<keyword evidence="2" id="KW-0812">Transmembrane</keyword>
<dbReference type="RefSeq" id="WP_003610123.1">
    <property type="nucleotide sequence ID" value="NZ_ADVE02000001.1"/>
</dbReference>
<evidence type="ECO:0008006" key="5">
    <source>
        <dbReference type="Google" id="ProtNLM"/>
    </source>
</evidence>
<dbReference type="EMBL" id="CP023737">
    <property type="protein sequence ID" value="ATQ69163.1"/>
    <property type="molecule type" value="Genomic_DNA"/>
</dbReference>
<evidence type="ECO:0000256" key="1">
    <source>
        <dbReference type="SAM" id="MobiDB-lite"/>
    </source>
</evidence>
<keyword evidence="2" id="KW-0472">Membrane</keyword>
<dbReference type="Proteomes" id="UP000230709">
    <property type="component" value="Chromosome"/>
</dbReference>
<dbReference type="STRING" id="595536.GCA_000178815_02042"/>
<gene>
    <name evidence="3" type="ORF">CQW49_15700</name>
</gene>